<feature type="compositionally biased region" description="Basic and acidic residues" evidence="1">
    <location>
        <begin position="94"/>
        <end position="119"/>
    </location>
</feature>
<reference evidence="3 4" key="1">
    <citation type="submission" date="2015-12" db="EMBL/GenBank/DDBJ databases">
        <title>The genome of Folsomia candida.</title>
        <authorList>
            <person name="Faddeeva A."/>
            <person name="Derks M.F."/>
            <person name="Anvar Y."/>
            <person name="Smit S."/>
            <person name="Van Straalen N."/>
            <person name="Roelofs D."/>
        </authorList>
    </citation>
    <scope>NUCLEOTIDE SEQUENCE [LARGE SCALE GENOMIC DNA]</scope>
    <source>
        <strain evidence="3 4">VU population</strain>
        <tissue evidence="3">Whole body</tissue>
    </source>
</reference>
<keyword evidence="4" id="KW-1185">Reference proteome</keyword>
<dbReference type="AlphaFoldDB" id="A0A226DKF5"/>
<evidence type="ECO:0000313" key="4">
    <source>
        <dbReference type="Proteomes" id="UP000198287"/>
    </source>
</evidence>
<proteinExistence type="predicted"/>
<accession>A0A226DKF5</accession>
<organism evidence="3 4">
    <name type="scientific">Folsomia candida</name>
    <name type="common">Springtail</name>
    <dbReference type="NCBI Taxonomy" id="158441"/>
    <lineage>
        <taxon>Eukaryota</taxon>
        <taxon>Metazoa</taxon>
        <taxon>Ecdysozoa</taxon>
        <taxon>Arthropoda</taxon>
        <taxon>Hexapoda</taxon>
        <taxon>Collembola</taxon>
        <taxon>Entomobryomorpha</taxon>
        <taxon>Isotomoidea</taxon>
        <taxon>Isotomidae</taxon>
        <taxon>Proisotominae</taxon>
        <taxon>Folsomia</taxon>
    </lineage>
</organism>
<evidence type="ECO:0000256" key="2">
    <source>
        <dbReference type="SAM" id="SignalP"/>
    </source>
</evidence>
<protein>
    <submittedName>
        <fullName evidence="3">Uncharacterized protein</fullName>
    </submittedName>
</protein>
<sequence>MSTNSLFLFHLNTALGRSIVFLSIWKQDPMPGGRRGAAASDVFHHQNESYNVNKLRAVYGSSFLSPLLLRYLLGQIMSPHAYEEATTTTAFDPSVKKGEEKDIPFVDQHQHKGESQSNG</sequence>
<dbReference type="Proteomes" id="UP000198287">
    <property type="component" value="Unassembled WGS sequence"/>
</dbReference>
<gene>
    <name evidence="3" type="ORF">Fcan01_19665</name>
</gene>
<keyword evidence="2" id="KW-0732">Signal</keyword>
<feature type="region of interest" description="Disordered" evidence="1">
    <location>
        <begin position="87"/>
        <end position="119"/>
    </location>
</feature>
<evidence type="ECO:0000313" key="3">
    <source>
        <dbReference type="EMBL" id="OXA45713.1"/>
    </source>
</evidence>
<feature type="chain" id="PRO_5012013881" evidence="2">
    <location>
        <begin position="17"/>
        <end position="119"/>
    </location>
</feature>
<evidence type="ECO:0000256" key="1">
    <source>
        <dbReference type="SAM" id="MobiDB-lite"/>
    </source>
</evidence>
<comment type="caution">
    <text evidence="3">The sequence shown here is derived from an EMBL/GenBank/DDBJ whole genome shotgun (WGS) entry which is preliminary data.</text>
</comment>
<name>A0A226DKF5_FOLCA</name>
<feature type="signal peptide" evidence="2">
    <location>
        <begin position="1"/>
        <end position="16"/>
    </location>
</feature>
<dbReference type="EMBL" id="LNIX01000017">
    <property type="protein sequence ID" value="OXA45713.1"/>
    <property type="molecule type" value="Genomic_DNA"/>
</dbReference>